<protein>
    <recommendedName>
        <fullName evidence="5">Mid2 domain-containing protein</fullName>
    </recommendedName>
</protein>
<evidence type="ECO:0008006" key="5">
    <source>
        <dbReference type="Google" id="ProtNLM"/>
    </source>
</evidence>
<name>A0A8H6G7S1_FUSOX</name>
<keyword evidence="2" id="KW-0472">Membrane</keyword>
<proteinExistence type="predicted"/>
<evidence type="ECO:0000256" key="2">
    <source>
        <dbReference type="SAM" id="Phobius"/>
    </source>
</evidence>
<keyword evidence="2" id="KW-1133">Transmembrane helix</keyword>
<sequence length="214" mass="22067">MSDCYDQSNNEALNLVPCDSDPDSDLKSCCARSDSCASNGLCVTSRDDTFTPYFVSGCTVDYWDDPTCITQCFNSVMASNHAETESTAATASEAVTAAMKTSAASTDATSISSATVSVATTYLMGTSTSDSTSTATAGGDSSGSSDGSDSSSGLPTGLGVGLGVGIPLIAIGAGLIWFLKRKRPSKPAEVAQEASKYYPVRTAELDSQQRHELP</sequence>
<reference evidence="3 4" key="1">
    <citation type="journal article" date="2020" name="bioRxiv">
        <title>A chromosome-scale genome assembly for the Fusarium oxysporum strain Fo5176 to establish a model Arabidopsis-fungal pathosystem.</title>
        <authorList>
            <person name="Fokkens L."/>
            <person name="Guo L."/>
            <person name="Dora S."/>
            <person name="Wang B."/>
            <person name="Ye K."/>
            <person name="Sanchez-Rodriguez C."/>
            <person name="Croll D."/>
        </authorList>
    </citation>
    <scope>NUCLEOTIDE SEQUENCE [LARGE SCALE GENOMIC DNA]</scope>
    <source>
        <strain evidence="3 4">Fo5176</strain>
    </source>
</reference>
<dbReference type="Proteomes" id="UP000593570">
    <property type="component" value="Unassembled WGS sequence"/>
</dbReference>
<comment type="caution">
    <text evidence="3">The sequence shown here is derived from an EMBL/GenBank/DDBJ whole genome shotgun (WGS) entry which is preliminary data.</text>
</comment>
<feature type="transmembrane region" description="Helical" evidence="2">
    <location>
        <begin position="158"/>
        <end position="179"/>
    </location>
</feature>
<evidence type="ECO:0000313" key="3">
    <source>
        <dbReference type="EMBL" id="KAF6512756.1"/>
    </source>
</evidence>
<organism evidence="3 4">
    <name type="scientific">Fusarium oxysporum f. sp. conglutinans</name>
    <dbReference type="NCBI Taxonomy" id="100902"/>
    <lineage>
        <taxon>Eukaryota</taxon>
        <taxon>Fungi</taxon>
        <taxon>Dikarya</taxon>
        <taxon>Ascomycota</taxon>
        <taxon>Pezizomycotina</taxon>
        <taxon>Sordariomycetes</taxon>
        <taxon>Hypocreomycetidae</taxon>
        <taxon>Hypocreales</taxon>
        <taxon>Nectriaceae</taxon>
        <taxon>Fusarium</taxon>
        <taxon>Fusarium oxysporum species complex</taxon>
    </lineage>
</organism>
<evidence type="ECO:0000256" key="1">
    <source>
        <dbReference type="SAM" id="MobiDB-lite"/>
    </source>
</evidence>
<dbReference type="AlphaFoldDB" id="A0A8H6G7S1"/>
<evidence type="ECO:0000313" key="4">
    <source>
        <dbReference type="Proteomes" id="UP000593570"/>
    </source>
</evidence>
<gene>
    <name evidence="3" type="ORF">HZS61_007562</name>
</gene>
<keyword evidence="2" id="KW-0812">Transmembrane</keyword>
<dbReference type="EMBL" id="JACDXP010000019">
    <property type="protein sequence ID" value="KAF6512756.1"/>
    <property type="molecule type" value="Genomic_DNA"/>
</dbReference>
<accession>A0A8H6G7S1</accession>
<feature type="region of interest" description="Disordered" evidence="1">
    <location>
        <begin position="128"/>
        <end position="154"/>
    </location>
</feature>